<dbReference type="InterPro" id="IPR039992">
    <property type="entry name" value="Sep15_SelM"/>
</dbReference>
<dbReference type="GeneID" id="40318492"/>
<protein>
    <recommendedName>
        <fullName evidence="4">Selenoprotein F/M domain-containing protein</fullName>
    </recommendedName>
</protein>
<dbReference type="GO" id="GO:0005788">
    <property type="term" value="C:endoplasmic reticulum lumen"/>
    <property type="evidence" value="ECO:0007669"/>
    <property type="project" value="TreeGrafter"/>
</dbReference>
<dbReference type="OrthoDB" id="1910009at2759"/>
<evidence type="ECO:0000256" key="1">
    <source>
        <dbReference type="SAM" id="SignalP"/>
    </source>
</evidence>
<feature type="chain" id="PRO_5019016249" description="Selenoprotein F/M domain-containing protein" evidence="1">
    <location>
        <begin position="24"/>
        <end position="168"/>
    </location>
</feature>
<dbReference type="AlphaFoldDB" id="A0A422PHY1"/>
<gene>
    <name evidence="2" type="ORF">Tco025E_04881</name>
</gene>
<feature type="signal peptide" evidence="1">
    <location>
        <begin position="1"/>
        <end position="23"/>
    </location>
</feature>
<keyword evidence="1" id="KW-0732">Signal</keyword>
<evidence type="ECO:0000313" key="2">
    <source>
        <dbReference type="EMBL" id="RNF17293.1"/>
    </source>
</evidence>
<dbReference type="EMBL" id="MKKU01000266">
    <property type="protein sequence ID" value="RNF17293.1"/>
    <property type="molecule type" value="Genomic_DNA"/>
</dbReference>
<name>A0A422PHY1_9TRYP</name>
<keyword evidence="3" id="KW-1185">Reference proteome</keyword>
<evidence type="ECO:0000313" key="3">
    <source>
        <dbReference type="Proteomes" id="UP000284403"/>
    </source>
</evidence>
<reference evidence="2 3" key="1">
    <citation type="journal article" date="2018" name="BMC Genomics">
        <title>Genomic comparison of Trypanosoma conorhini and Trypanosoma rangeli to Trypanosoma cruzi strains of high and low virulence.</title>
        <authorList>
            <person name="Bradwell K.R."/>
            <person name="Koparde V.N."/>
            <person name="Matveyev A.V."/>
            <person name="Serrano M.G."/>
            <person name="Alves J.M."/>
            <person name="Parikh H."/>
            <person name="Huang B."/>
            <person name="Lee V."/>
            <person name="Espinosa-Alvarez O."/>
            <person name="Ortiz P.A."/>
            <person name="Costa-Martins A.G."/>
            <person name="Teixeira M.M."/>
            <person name="Buck G.A."/>
        </authorList>
    </citation>
    <scope>NUCLEOTIDE SEQUENCE [LARGE SCALE GENOMIC DNA]</scope>
    <source>
        <strain evidence="2 3">025E</strain>
    </source>
</reference>
<comment type="caution">
    <text evidence="2">The sequence shown here is derived from an EMBL/GenBank/DDBJ whole genome shotgun (WGS) entry which is preliminary data.</text>
</comment>
<accession>A0A422PHY1</accession>
<dbReference type="RefSeq" id="XP_029228100.1">
    <property type="nucleotide sequence ID" value="XM_029371786.1"/>
</dbReference>
<dbReference type="Proteomes" id="UP000284403">
    <property type="component" value="Unassembled WGS sequence"/>
</dbReference>
<dbReference type="PANTHER" id="PTHR13077">
    <property type="entry name" value="SELENOPROTEIN F"/>
    <property type="match status" value="1"/>
</dbReference>
<organism evidence="2 3">
    <name type="scientific">Trypanosoma conorhini</name>
    <dbReference type="NCBI Taxonomy" id="83891"/>
    <lineage>
        <taxon>Eukaryota</taxon>
        <taxon>Discoba</taxon>
        <taxon>Euglenozoa</taxon>
        <taxon>Kinetoplastea</taxon>
        <taxon>Metakinetoplastina</taxon>
        <taxon>Trypanosomatida</taxon>
        <taxon>Trypanosomatidae</taxon>
        <taxon>Trypanosoma</taxon>
    </lineage>
</organism>
<evidence type="ECO:0008006" key="4">
    <source>
        <dbReference type="Google" id="ProtNLM"/>
    </source>
</evidence>
<dbReference type="PANTHER" id="PTHR13077:SF6">
    <property type="entry name" value="SELENOPROTEIN F"/>
    <property type="match status" value="1"/>
</dbReference>
<sequence>MKHVLLLLAVAVAFAAAPWPVAAAAAAARSEEECRQLGFSRAEVRCNYCQPLLEHTGSAELWQECLSCCAAEEQAPQRTFARARIERRGISYVIEDTRSELGMFYKRFKDKFGSRVRFVEQKSYEPRLVLEDDGGGEDLEMSIVGWTKDALHDYLLQALGLAPRGEAA</sequence>
<proteinExistence type="predicted"/>
<dbReference type="GO" id="GO:0016491">
    <property type="term" value="F:oxidoreductase activity"/>
    <property type="evidence" value="ECO:0007669"/>
    <property type="project" value="TreeGrafter"/>
</dbReference>